<sequence length="160" mass="16771">MNSAETNDGTPSDEHTRPSLSLATVATGLEAGLFATVVMTVFREPTARALPPTAELLTKWFGGDADDYHLRSLGLHLVYGAIAGGLFAPILAALDAERTHPEAVGLVVGGVYGLALSVFGEAVLLHRYLDMDLATDESAVFHAGHLIYGLALGAWLGSRA</sequence>
<evidence type="ECO:0000313" key="3">
    <source>
        <dbReference type="Proteomes" id="UP000011566"/>
    </source>
</evidence>
<dbReference type="eggNOG" id="arCOG06357">
    <property type="taxonomic scope" value="Archaea"/>
</dbReference>
<dbReference type="RefSeq" id="WP_007690480.1">
    <property type="nucleotide sequence ID" value="NZ_AJRK01000015.1"/>
</dbReference>
<comment type="caution">
    <text evidence="2">The sequence shown here is derived from an EMBL/GenBank/DDBJ whole genome shotgun (WGS) entry which is preliminary data.</text>
</comment>
<name>M0M6A8_9EURY</name>
<keyword evidence="1" id="KW-0812">Transmembrane</keyword>
<gene>
    <name evidence="2" type="ORF">C447_02287</name>
</gene>
<feature type="transmembrane region" description="Helical" evidence="1">
    <location>
        <begin position="139"/>
        <end position="157"/>
    </location>
</feature>
<dbReference type="OrthoDB" id="199052at2157"/>
<feature type="transmembrane region" description="Helical" evidence="1">
    <location>
        <begin position="106"/>
        <end position="127"/>
    </location>
</feature>
<reference evidence="2 3" key="1">
    <citation type="journal article" date="2014" name="PLoS Genet.">
        <title>Phylogenetically driven sequencing of extremely halophilic archaea reveals strategies for static and dynamic osmo-response.</title>
        <authorList>
            <person name="Becker E.A."/>
            <person name="Seitzer P.M."/>
            <person name="Tritt A."/>
            <person name="Larsen D."/>
            <person name="Krusor M."/>
            <person name="Yao A.I."/>
            <person name="Wu D."/>
            <person name="Madern D."/>
            <person name="Eisen J.A."/>
            <person name="Darling A.E."/>
            <person name="Facciotti M.T."/>
        </authorList>
    </citation>
    <scope>NUCLEOTIDE SEQUENCE [LARGE SCALE GENOMIC DNA]</scope>
    <source>
        <strain evidence="2 3">100A6</strain>
    </source>
</reference>
<dbReference type="AlphaFoldDB" id="M0M6A8"/>
<dbReference type="Proteomes" id="UP000011566">
    <property type="component" value="Unassembled WGS sequence"/>
</dbReference>
<evidence type="ECO:0000313" key="2">
    <source>
        <dbReference type="EMBL" id="EMA41236.1"/>
    </source>
</evidence>
<keyword evidence="1" id="KW-1133">Transmembrane helix</keyword>
<organism evidence="2 3">
    <name type="scientific">Halococcus hamelinensis 100A6</name>
    <dbReference type="NCBI Taxonomy" id="1132509"/>
    <lineage>
        <taxon>Archaea</taxon>
        <taxon>Methanobacteriati</taxon>
        <taxon>Methanobacteriota</taxon>
        <taxon>Stenosarchaea group</taxon>
        <taxon>Halobacteria</taxon>
        <taxon>Halobacteriales</taxon>
        <taxon>Halococcaceae</taxon>
        <taxon>Halococcus</taxon>
    </lineage>
</organism>
<proteinExistence type="predicted"/>
<evidence type="ECO:0000256" key="1">
    <source>
        <dbReference type="SAM" id="Phobius"/>
    </source>
</evidence>
<dbReference type="EMBL" id="AOMB01000006">
    <property type="protein sequence ID" value="EMA41236.1"/>
    <property type="molecule type" value="Genomic_DNA"/>
</dbReference>
<keyword evidence="3" id="KW-1185">Reference proteome</keyword>
<protein>
    <submittedName>
        <fullName evidence="2">Uncharacterized protein</fullName>
    </submittedName>
</protein>
<keyword evidence="1" id="KW-0472">Membrane</keyword>
<feature type="transmembrane region" description="Helical" evidence="1">
    <location>
        <begin position="73"/>
        <end position="94"/>
    </location>
</feature>
<accession>M0M6A8</accession>
<feature type="transmembrane region" description="Helical" evidence="1">
    <location>
        <begin position="20"/>
        <end position="42"/>
    </location>
</feature>
<dbReference type="PATRIC" id="fig|1132509.6.peg.539"/>